<sequence>MDPPPFPKLDVNHLMQKLTSDEKIMLTAGRDAWHTVPIKQFDIPSIRTSDGPNGVRGTRFFESVPSSCFPCGTGLGASWDADLLHRVGKALAAESKVKGVHVLLAPTVNIPRSPVGGRTFEPYSEDPFLSGMLARGLIKGLQGEGIGATMKHLVANDQEFERYSISSEVPMRALREIHLRPFELAIRCDNPPWAVMTGYNRVNGLHCSEDTFLLSQVLRREWNFKGLIMSDWGGAYSSTAATRAGLDLEMPGPTVFRGVVSKAALGGKKISQQNIDAGARNLLELVNKVQESGVPEDASEESIDTPEVRALMREAASSAVVLLKNQAPPHQRYAVLPLLSHPDTQSIAIIGPNAKIALLGGGGSASLRATYSVTPFDAISAAAKGAGITDVKYARGANGYKFVPLFGPELVASNGKPGVDLNFFNENPFAVLKSKPVYHVVTTSTFMFFSGDLPSTAVNLICWVEVTGKYTPDVQGDHEFGLASGGRAYLYIDGQMIIDNWTNPVPGESFANHGSTELRATRTLNRGQQYNLSVRYFYEPPALYPVGSQKRGGIRFGVAASKPQQEFIDEAVTVAQNVDKVILLLGLDGDYECEGYDRPDMKLPDAQNSLASAVLEANPKTIVVVQSGAPVEMPWADQASGILQAFYGGNEGGNGIADILFGKVNPSGRLPLTFPKRFEDNPTYLNFGKGHNGKVHYGEGLFVGYRYYESTKLAPLFPFGFGKSYSYFSLLASLSSPKIGPNETIYVDITVKHGSWFRPGREVVQVYVQDVESSLQRPIKELKGFVKTPVLQPGESREFSVPLDRVSLGFFDDHEDVNQWVAEKGRFKVYVVGSTETETKELDLELTESFSWI</sequence>
<dbReference type="InterPro" id="IPR017853">
    <property type="entry name" value="GH"/>
</dbReference>
<dbReference type="GO" id="GO:0008422">
    <property type="term" value="F:beta-glucosidase activity"/>
    <property type="evidence" value="ECO:0007669"/>
    <property type="project" value="UniProtKB-EC"/>
</dbReference>
<dbReference type="PANTHER" id="PTHR42715:SF3">
    <property type="entry name" value="BETA-GLUCOSIDASE B-RELATED"/>
    <property type="match status" value="1"/>
</dbReference>
<dbReference type="InterPro" id="IPR050288">
    <property type="entry name" value="Cellulose_deg_GH3"/>
</dbReference>
<dbReference type="EC" id="3.2.1.21" evidence="3 6"/>
<dbReference type="SUPFAM" id="SSF51445">
    <property type="entry name" value="(Trans)glycosidases"/>
    <property type="match status" value="1"/>
</dbReference>
<dbReference type="InterPro" id="IPR036962">
    <property type="entry name" value="Glyco_hydro_3_N_sf"/>
</dbReference>
<gene>
    <name evidence="8" type="ORF">BS47DRAFT_1348541</name>
</gene>
<accession>A0A9P6AQU5</accession>
<dbReference type="Gene3D" id="2.60.120.260">
    <property type="entry name" value="Galactose-binding domain-like"/>
    <property type="match status" value="1"/>
</dbReference>
<dbReference type="AlphaFoldDB" id="A0A9P6AQU5"/>
<comment type="caution">
    <text evidence="8">The sequence shown here is derived from an EMBL/GenBank/DDBJ whole genome shotgun (WGS) entry which is preliminary data.</text>
</comment>
<dbReference type="GO" id="GO:0009251">
    <property type="term" value="P:glucan catabolic process"/>
    <property type="evidence" value="ECO:0007669"/>
    <property type="project" value="TreeGrafter"/>
</dbReference>
<dbReference type="Gene3D" id="2.60.40.10">
    <property type="entry name" value="Immunoglobulins"/>
    <property type="match status" value="1"/>
</dbReference>
<comment type="similarity">
    <text evidence="2 6">Belongs to the glycosyl hydrolase 3 family.</text>
</comment>
<dbReference type="PROSITE" id="PS00775">
    <property type="entry name" value="GLYCOSYL_HYDROL_F3"/>
    <property type="match status" value="1"/>
</dbReference>
<dbReference type="PRINTS" id="PR00133">
    <property type="entry name" value="GLHYDRLASE3"/>
</dbReference>
<dbReference type="SMART" id="SM00758">
    <property type="entry name" value="PA14"/>
    <property type="match status" value="1"/>
</dbReference>
<evidence type="ECO:0000256" key="6">
    <source>
        <dbReference type="RuleBase" id="RU361161"/>
    </source>
</evidence>
<keyword evidence="4 6" id="KW-0378">Hydrolase</keyword>
<evidence type="ECO:0000259" key="7">
    <source>
        <dbReference type="PROSITE" id="PS51820"/>
    </source>
</evidence>
<dbReference type="InterPro" id="IPR011658">
    <property type="entry name" value="PA14_dom"/>
</dbReference>
<dbReference type="Pfam" id="PF00933">
    <property type="entry name" value="Glyco_hydro_3"/>
    <property type="match status" value="1"/>
</dbReference>
<evidence type="ECO:0000256" key="1">
    <source>
        <dbReference type="ARBA" id="ARBA00000448"/>
    </source>
</evidence>
<dbReference type="InterPro" id="IPR013783">
    <property type="entry name" value="Ig-like_fold"/>
</dbReference>
<dbReference type="OrthoDB" id="47059at2759"/>
<dbReference type="InterPro" id="IPR026891">
    <property type="entry name" value="Fn3-like"/>
</dbReference>
<dbReference type="InterPro" id="IPR036881">
    <property type="entry name" value="Glyco_hydro_3_C_sf"/>
</dbReference>
<evidence type="ECO:0000256" key="3">
    <source>
        <dbReference type="ARBA" id="ARBA00012744"/>
    </source>
</evidence>
<keyword evidence="6" id="KW-0119">Carbohydrate metabolism</keyword>
<dbReference type="InterPro" id="IPR037524">
    <property type="entry name" value="PA14/GLEYA"/>
</dbReference>
<name>A0A9P6AQU5_9AGAM</name>
<keyword evidence="5 6" id="KW-0326">Glycosidase</keyword>
<dbReference type="Proteomes" id="UP000886523">
    <property type="component" value="Unassembled WGS sequence"/>
</dbReference>
<dbReference type="Gene3D" id="3.40.50.1700">
    <property type="entry name" value="Glycoside hydrolase family 3 C-terminal domain"/>
    <property type="match status" value="1"/>
</dbReference>
<keyword evidence="6" id="KW-0624">Polysaccharide degradation</keyword>
<dbReference type="SMART" id="SM01217">
    <property type="entry name" value="Fn3_like"/>
    <property type="match status" value="1"/>
</dbReference>
<feature type="domain" description="PA14" evidence="7">
    <location>
        <begin position="414"/>
        <end position="572"/>
    </location>
</feature>
<dbReference type="PROSITE" id="PS51820">
    <property type="entry name" value="PA14"/>
    <property type="match status" value="1"/>
</dbReference>
<dbReference type="Pfam" id="PF07691">
    <property type="entry name" value="PA14"/>
    <property type="match status" value="1"/>
</dbReference>
<comment type="pathway">
    <text evidence="6">Glycan metabolism; cellulose degradation.</text>
</comment>
<dbReference type="SUPFAM" id="SSF52279">
    <property type="entry name" value="Beta-D-glucan exohydrolase, C-terminal domain"/>
    <property type="match status" value="1"/>
</dbReference>
<reference evidence="8" key="1">
    <citation type="journal article" date="2020" name="Nat. Commun.">
        <title>Large-scale genome sequencing of mycorrhizal fungi provides insights into the early evolution of symbiotic traits.</title>
        <authorList>
            <person name="Miyauchi S."/>
            <person name="Kiss E."/>
            <person name="Kuo A."/>
            <person name="Drula E."/>
            <person name="Kohler A."/>
            <person name="Sanchez-Garcia M."/>
            <person name="Morin E."/>
            <person name="Andreopoulos B."/>
            <person name="Barry K.W."/>
            <person name="Bonito G."/>
            <person name="Buee M."/>
            <person name="Carver A."/>
            <person name="Chen C."/>
            <person name="Cichocki N."/>
            <person name="Clum A."/>
            <person name="Culley D."/>
            <person name="Crous P.W."/>
            <person name="Fauchery L."/>
            <person name="Girlanda M."/>
            <person name="Hayes R.D."/>
            <person name="Keri Z."/>
            <person name="LaButti K."/>
            <person name="Lipzen A."/>
            <person name="Lombard V."/>
            <person name="Magnuson J."/>
            <person name="Maillard F."/>
            <person name="Murat C."/>
            <person name="Nolan M."/>
            <person name="Ohm R.A."/>
            <person name="Pangilinan J."/>
            <person name="Pereira M.F."/>
            <person name="Perotto S."/>
            <person name="Peter M."/>
            <person name="Pfister S."/>
            <person name="Riley R."/>
            <person name="Sitrit Y."/>
            <person name="Stielow J.B."/>
            <person name="Szollosi G."/>
            <person name="Zifcakova L."/>
            <person name="Stursova M."/>
            <person name="Spatafora J.W."/>
            <person name="Tedersoo L."/>
            <person name="Vaario L.M."/>
            <person name="Yamada A."/>
            <person name="Yan M."/>
            <person name="Wang P."/>
            <person name="Xu J."/>
            <person name="Bruns T."/>
            <person name="Baldrian P."/>
            <person name="Vilgalys R."/>
            <person name="Dunand C."/>
            <person name="Henrissat B."/>
            <person name="Grigoriev I.V."/>
            <person name="Hibbett D."/>
            <person name="Nagy L.G."/>
            <person name="Martin F.M."/>
        </authorList>
    </citation>
    <scope>NUCLEOTIDE SEQUENCE</scope>
    <source>
        <strain evidence="8">UP504</strain>
    </source>
</reference>
<comment type="catalytic activity">
    <reaction evidence="1 6">
        <text>Hydrolysis of terminal, non-reducing beta-D-glucosyl residues with release of beta-D-glucose.</text>
        <dbReference type="EC" id="3.2.1.21"/>
    </reaction>
</comment>
<evidence type="ECO:0000256" key="2">
    <source>
        <dbReference type="ARBA" id="ARBA00005336"/>
    </source>
</evidence>
<dbReference type="Gene3D" id="3.20.20.300">
    <property type="entry name" value="Glycoside hydrolase, family 3, N-terminal domain"/>
    <property type="match status" value="1"/>
</dbReference>
<keyword evidence="9" id="KW-1185">Reference proteome</keyword>
<evidence type="ECO:0000313" key="9">
    <source>
        <dbReference type="Proteomes" id="UP000886523"/>
    </source>
</evidence>
<evidence type="ECO:0000256" key="5">
    <source>
        <dbReference type="ARBA" id="ARBA00023295"/>
    </source>
</evidence>
<evidence type="ECO:0000256" key="4">
    <source>
        <dbReference type="ARBA" id="ARBA00022801"/>
    </source>
</evidence>
<organism evidence="8 9">
    <name type="scientific">Hydnum rufescens UP504</name>
    <dbReference type="NCBI Taxonomy" id="1448309"/>
    <lineage>
        <taxon>Eukaryota</taxon>
        <taxon>Fungi</taxon>
        <taxon>Dikarya</taxon>
        <taxon>Basidiomycota</taxon>
        <taxon>Agaricomycotina</taxon>
        <taxon>Agaricomycetes</taxon>
        <taxon>Cantharellales</taxon>
        <taxon>Hydnaceae</taxon>
        <taxon>Hydnum</taxon>
    </lineage>
</organism>
<dbReference type="Pfam" id="PF01915">
    <property type="entry name" value="Glyco_hydro_3_C"/>
    <property type="match status" value="1"/>
</dbReference>
<dbReference type="InterPro" id="IPR002772">
    <property type="entry name" value="Glyco_hydro_3_C"/>
</dbReference>
<evidence type="ECO:0000313" key="8">
    <source>
        <dbReference type="EMBL" id="KAF9509984.1"/>
    </source>
</evidence>
<protein>
    <recommendedName>
        <fullName evidence="3 6">beta-glucosidase</fullName>
        <ecNumber evidence="3 6">3.2.1.21</ecNumber>
    </recommendedName>
</protein>
<dbReference type="InterPro" id="IPR001764">
    <property type="entry name" value="Glyco_hydro_3_N"/>
</dbReference>
<dbReference type="EMBL" id="MU129025">
    <property type="protein sequence ID" value="KAF9509984.1"/>
    <property type="molecule type" value="Genomic_DNA"/>
</dbReference>
<dbReference type="Pfam" id="PF14310">
    <property type="entry name" value="Fn3-like"/>
    <property type="match status" value="1"/>
</dbReference>
<proteinExistence type="inferred from homology"/>
<dbReference type="InterPro" id="IPR019800">
    <property type="entry name" value="Glyco_hydro_3_AS"/>
</dbReference>
<dbReference type="PANTHER" id="PTHR42715">
    <property type="entry name" value="BETA-GLUCOSIDASE"/>
    <property type="match status" value="1"/>
</dbReference>